<gene>
    <name evidence="3" type="ORF">AWY79_02110</name>
    <name evidence="4" type="ORF">EDC59_110125</name>
</gene>
<evidence type="ECO:0000259" key="2">
    <source>
        <dbReference type="Pfam" id="PF01558"/>
    </source>
</evidence>
<dbReference type="KEGG" id="dej:AWY79_02110"/>
<sequence>MKQIKLYGIGGQGVVTAAKIIAEAVAIEEGQYAQAVPAYGHERRGAPVYSDVMLSDKPIKLKSFVYHPDYVVIFDMSVLDKGVDVMKGVSPDTVFIINEECVDPSHPFHKHKTYYVGARRIAVDVIKRDIPNSSMCGAMAGAGLVGIEATKAVITRKFKKAGEINAAAAQQACDELRSN</sequence>
<evidence type="ECO:0000313" key="4">
    <source>
        <dbReference type="EMBL" id="TDT87043.1"/>
    </source>
</evidence>
<dbReference type="GO" id="GO:0016625">
    <property type="term" value="F:oxidoreductase activity, acting on the aldehyde or oxo group of donors, iron-sulfur protein as acceptor"/>
    <property type="evidence" value="ECO:0007669"/>
    <property type="project" value="InterPro"/>
</dbReference>
<keyword evidence="4" id="KW-0670">Pyruvate</keyword>
<dbReference type="Pfam" id="PF01558">
    <property type="entry name" value="POR"/>
    <property type="match status" value="1"/>
</dbReference>
<dbReference type="InterPro" id="IPR011894">
    <property type="entry name" value="PorC_KorC"/>
</dbReference>
<dbReference type="Proteomes" id="UP000295506">
    <property type="component" value="Unassembled WGS sequence"/>
</dbReference>
<dbReference type="NCBIfam" id="TIGR02175">
    <property type="entry name" value="PorC_KorC"/>
    <property type="match status" value="1"/>
</dbReference>
<accession>A0A126QJ33</accession>
<proteinExistence type="predicted"/>
<dbReference type="RefSeq" id="WP_066799659.1">
    <property type="nucleotide sequence ID" value="NZ_CP014206.1"/>
</dbReference>
<keyword evidence="5" id="KW-1185">Reference proteome</keyword>
<dbReference type="InterPro" id="IPR002869">
    <property type="entry name" value="Pyrv_flavodox_OxRed_cen"/>
</dbReference>
<evidence type="ECO:0000256" key="1">
    <source>
        <dbReference type="ARBA" id="ARBA00023002"/>
    </source>
</evidence>
<evidence type="ECO:0000313" key="3">
    <source>
        <dbReference type="EMBL" id="AMK09992.1"/>
    </source>
</evidence>
<reference evidence="4 6" key="2">
    <citation type="submission" date="2019-03" db="EMBL/GenBank/DDBJ databases">
        <title>Genomic Encyclopedia of Type Strains, Phase IV (KMG-IV): sequencing the most valuable type-strain genomes for metagenomic binning, comparative biology and taxonomic classification.</title>
        <authorList>
            <person name="Goeker M."/>
        </authorList>
    </citation>
    <scope>NUCLEOTIDE SEQUENCE [LARGE SCALE GENOMIC DNA]</scope>
    <source>
        <strain evidence="4 6">DSM 101483</strain>
    </source>
</reference>
<evidence type="ECO:0000313" key="6">
    <source>
        <dbReference type="Proteomes" id="UP000295506"/>
    </source>
</evidence>
<name>A0A126QJ33_9BACT</name>
<dbReference type="EMBL" id="CP014206">
    <property type="protein sequence ID" value="AMK09992.1"/>
    <property type="molecule type" value="Genomic_DNA"/>
</dbReference>
<dbReference type="OrthoDB" id="9794954at2"/>
<dbReference type="EMBL" id="SOBK01000010">
    <property type="protein sequence ID" value="TDT87043.1"/>
    <property type="molecule type" value="Genomic_DNA"/>
</dbReference>
<keyword evidence="1" id="KW-0560">Oxidoreductase</keyword>
<dbReference type="AlphaFoldDB" id="A0A126QJ33"/>
<dbReference type="PANTHER" id="PTHR43366:SF1">
    <property type="entry name" value="PYRUVATE SYNTHASE SUBUNIT PORC"/>
    <property type="match status" value="1"/>
</dbReference>
<reference evidence="3 5" key="1">
    <citation type="journal article" date="2016" name="Front. Microbiol.">
        <title>Genome Sequence of the Piezophilic, Mesophilic Sulfate-Reducing Bacterium Desulfovibrio indicus J2T.</title>
        <authorList>
            <person name="Cao J."/>
            <person name="Maignien L."/>
            <person name="Shao Z."/>
            <person name="Alain K."/>
            <person name="Jebbar M."/>
        </authorList>
    </citation>
    <scope>NUCLEOTIDE SEQUENCE [LARGE SCALE GENOMIC DNA]</scope>
    <source>
        <strain evidence="3 5">J2</strain>
    </source>
</reference>
<dbReference type="SUPFAM" id="SSF53323">
    <property type="entry name" value="Pyruvate-ferredoxin oxidoreductase, PFOR, domain III"/>
    <property type="match status" value="1"/>
</dbReference>
<dbReference type="Gene3D" id="3.40.920.10">
    <property type="entry name" value="Pyruvate-ferredoxin oxidoreductase, PFOR, domain III"/>
    <property type="match status" value="1"/>
</dbReference>
<protein>
    <submittedName>
        <fullName evidence="3 4">Pyruvate ferredoxin oxidoreductase</fullName>
    </submittedName>
</protein>
<dbReference type="InterPro" id="IPR019752">
    <property type="entry name" value="Pyrv/ketoisovalerate_OxRed_cat"/>
</dbReference>
<dbReference type="InterPro" id="IPR051626">
    <property type="entry name" value="Oxidoreductase_gamma_subunit"/>
</dbReference>
<dbReference type="Proteomes" id="UP000055611">
    <property type="component" value="Chromosome"/>
</dbReference>
<organism evidence="4 6">
    <name type="scientific">Pseudodesulfovibrio indicus</name>
    <dbReference type="NCBI Taxonomy" id="1716143"/>
    <lineage>
        <taxon>Bacteria</taxon>
        <taxon>Pseudomonadati</taxon>
        <taxon>Thermodesulfobacteriota</taxon>
        <taxon>Desulfovibrionia</taxon>
        <taxon>Desulfovibrionales</taxon>
        <taxon>Desulfovibrionaceae</taxon>
    </lineage>
</organism>
<dbReference type="PANTHER" id="PTHR43366">
    <property type="entry name" value="PYRUVATE SYNTHASE SUBUNIT PORC"/>
    <property type="match status" value="1"/>
</dbReference>
<feature type="domain" description="Pyruvate/ketoisovalerate oxidoreductase catalytic" evidence="2">
    <location>
        <begin position="10"/>
        <end position="172"/>
    </location>
</feature>
<evidence type="ECO:0000313" key="5">
    <source>
        <dbReference type="Proteomes" id="UP000055611"/>
    </source>
</evidence>